<dbReference type="EMBL" id="LOMY01000190">
    <property type="protein sequence ID" value="OCQ50692.1"/>
    <property type="molecule type" value="Genomic_DNA"/>
</dbReference>
<evidence type="ECO:0000313" key="1">
    <source>
        <dbReference type="EMBL" id="OCQ50692.1"/>
    </source>
</evidence>
<proteinExistence type="predicted"/>
<protein>
    <submittedName>
        <fullName evidence="1">Uncharacterized protein</fullName>
    </submittedName>
</protein>
<keyword evidence="2" id="KW-1185">Reference proteome</keyword>
<organism evidence="1 2">
    <name type="scientific">Photorhabdus australis subsp. thailandensis</name>
    <dbReference type="NCBI Taxonomy" id="2805096"/>
    <lineage>
        <taxon>Bacteria</taxon>
        <taxon>Pseudomonadati</taxon>
        <taxon>Pseudomonadota</taxon>
        <taxon>Gammaproteobacteria</taxon>
        <taxon>Enterobacterales</taxon>
        <taxon>Morganellaceae</taxon>
        <taxon>Photorhabdus</taxon>
    </lineage>
</organism>
<comment type="caution">
    <text evidence="1">The sequence shown here is derived from an EMBL/GenBank/DDBJ whole genome shotgun (WGS) entry which is preliminary data.</text>
</comment>
<dbReference type="AlphaFoldDB" id="A0A1C0TYE4"/>
<name>A0A1C0TYE4_9GAMM</name>
<gene>
    <name evidence="1" type="ORF">Ppb6_04141</name>
</gene>
<dbReference type="Proteomes" id="UP000093476">
    <property type="component" value="Unassembled WGS sequence"/>
</dbReference>
<sequence length="96" mass="10832">MIQFRFRRFGGDNFPFRTGYLGHLGADFANQLRLFQPLLFFFLIKYRTQDIRGVIGIAAEGRDILRLVRFIPDNQSPVTDGGVGGAGVMALLIRAR</sequence>
<reference evidence="1 2" key="1">
    <citation type="submission" date="2015-12" db="EMBL/GenBank/DDBJ databases">
        <title>Genome comparisons provide insights into the role of secondary metabolites in the pathogenic phase of the Photorhabdus life cycle.</title>
        <authorList>
            <person name="Tobias N.J."/>
            <person name="Mishra B."/>
            <person name="Gupta D.K."/>
            <person name="Thines M."/>
            <person name="Stinear T.P."/>
            <person name="Bode H.B."/>
        </authorList>
    </citation>
    <scope>NUCLEOTIDE SEQUENCE [LARGE SCALE GENOMIC DNA]</scope>
    <source>
        <strain evidence="1 2">PB68.1</strain>
    </source>
</reference>
<evidence type="ECO:0000313" key="2">
    <source>
        <dbReference type="Proteomes" id="UP000093476"/>
    </source>
</evidence>
<accession>A0A1C0TYE4</accession>